<dbReference type="Pfam" id="PF00691">
    <property type="entry name" value="OmpA"/>
    <property type="match status" value="1"/>
</dbReference>
<dbReference type="SUPFAM" id="SSF103647">
    <property type="entry name" value="TSP type-3 repeat"/>
    <property type="match status" value="1"/>
</dbReference>
<evidence type="ECO:0000313" key="6">
    <source>
        <dbReference type="EMBL" id="QBF81835.1"/>
    </source>
</evidence>
<feature type="chain" id="PRO_5019235902" evidence="4">
    <location>
        <begin position="47"/>
        <end position="259"/>
    </location>
</feature>
<dbReference type="AlphaFoldDB" id="A0A411PE73"/>
<dbReference type="Gene3D" id="3.30.1330.60">
    <property type="entry name" value="OmpA-like domain"/>
    <property type="match status" value="1"/>
</dbReference>
<accession>A0A411PE73</accession>
<dbReference type="InterPro" id="IPR006665">
    <property type="entry name" value="OmpA-like"/>
</dbReference>
<dbReference type="InterPro" id="IPR050330">
    <property type="entry name" value="Bact_OuterMem_StrucFunc"/>
</dbReference>
<dbReference type="OrthoDB" id="9805832at2"/>
<evidence type="ECO:0000259" key="5">
    <source>
        <dbReference type="PROSITE" id="PS51123"/>
    </source>
</evidence>
<dbReference type="SUPFAM" id="SSF103088">
    <property type="entry name" value="OmpA-like"/>
    <property type="match status" value="1"/>
</dbReference>
<protein>
    <submittedName>
        <fullName evidence="6">OmpA family protein</fullName>
    </submittedName>
</protein>
<feature type="domain" description="OmpA-like" evidence="5">
    <location>
        <begin position="140"/>
        <end position="259"/>
    </location>
</feature>
<comment type="subcellular location">
    <subcellularLocation>
        <location evidence="1">Cell outer membrane</location>
    </subcellularLocation>
</comment>
<name>A0A411PE73_9GAMM</name>
<dbReference type="PRINTS" id="PR01021">
    <property type="entry name" value="OMPADOMAIN"/>
</dbReference>
<proteinExistence type="predicted"/>
<dbReference type="InterPro" id="IPR028974">
    <property type="entry name" value="TSP_type-3_rpt"/>
</dbReference>
<sequence length="259" mass="27531">MKVNIFSCDQVGLFRVSNGKLLDLAIRAAARVILLFALLVAFSASAAWQDTDKDGVPDKKDACPDSPANVVVMANGCQDPDDVALASALKQSAKQAVAQDALLDDNRPDQASSKMKSALANEIKQQVQACAEKAGLNSEEFTCLNNLLAPVYFGVGENKVSATQWPSLYKLLVVVESLPKGFSLSIEGHTDTSGSDSVNMNLSLARAVAVKNALMAEATSINFDKVNVVGLADKRSVASNDTAQGRLLNRRVEFVISAE</sequence>
<dbReference type="Proteomes" id="UP000291106">
    <property type="component" value="Chromosome"/>
</dbReference>
<dbReference type="EMBL" id="CP036200">
    <property type="protein sequence ID" value="QBF81835.1"/>
    <property type="molecule type" value="Genomic_DNA"/>
</dbReference>
<keyword evidence="4" id="KW-0732">Signal</keyword>
<gene>
    <name evidence="6" type="ORF">EXU30_03330</name>
</gene>
<dbReference type="PANTHER" id="PTHR30329:SF20">
    <property type="entry name" value="EXPORTED PROTEIN"/>
    <property type="match status" value="1"/>
</dbReference>
<dbReference type="InterPro" id="IPR006664">
    <property type="entry name" value="OMP_bac"/>
</dbReference>
<dbReference type="KEGG" id="smai:EXU30_03330"/>
<dbReference type="GO" id="GO:0009279">
    <property type="term" value="C:cell outer membrane"/>
    <property type="evidence" value="ECO:0007669"/>
    <property type="project" value="UniProtKB-SubCell"/>
</dbReference>
<evidence type="ECO:0000256" key="2">
    <source>
        <dbReference type="ARBA" id="ARBA00023136"/>
    </source>
</evidence>
<keyword evidence="7" id="KW-1185">Reference proteome</keyword>
<keyword evidence="2 3" id="KW-0472">Membrane</keyword>
<dbReference type="CDD" id="cd07185">
    <property type="entry name" value="OmpA_C-like"/>
    <property type="match status" value="1"/>
</dbReference>
<organism evidence="6 7">
    <name type="scientific">Shewanella maritima</name>
    <dbReference type="NCBI Taxonomy" id="2520507"/>
    <lineage>
        <taxon>Bacteria</taxon>
        <taxon>Pseudomonadati</taxon>
        <taxon>Pseudomonadota</taxon>
        <taxon>Gammaproteobacteria</taxon>
        <taxon>Alteromonadales</taxon>
        <taxon>Shewanellaceae</taxon>
        <taxon>Shewanella</taxon>
    </lineage>
</organism>
<feature type="signal peptide" evidence="4">
    <location>
        <begin position="1"/>
        <end position="46"/>
    </location>
</feature>
<reference evidence="6 7" key="1">
    <citation type="submission" date="2019-02" db="EMBL/GenBank/DDBJ databases">
        <title>Shewanella sp. D4-2 isolated from Dokdo Island.</title>
        <authorList>
            <person name="Baek K."/>
        </authorList>
    </citation>
    <scope>NUCLEOTIDE SEQUENCE [LARGE SCALE GENOMIC DNA]</scope>
    <source>
        <strain evidence="6 7">D4-2</strain>
    </source>
</reference>
<dbReference type="GO" id="GO:0005509">
    <property type="term" value="F:calcium ion binding"/>
    <property type="evidence" value="ECO:0007669"/>
    <property type="project" value="InterPro"/>
</dbReference>
<evidence type="ECO:0000313" key="7">
    <source>
        <dbReference type="Proteomes" id="UP000291106"/>
    </source>
</evidence>
<evidence type="ECO:0000256" key="1">
    <source>
        <dbReference type="ARBA" id="ARBA00004442"/>
    </source>
</evidence>
<evidence type="ECO:0000256" key="3">
    <source>
        <dbReference type="PROSITE-ProRule" id="PRU00473"/>
    </source>
</evidence>
<dbReference type="PROSITE" id="PS51123">
    <property type="entry name" value="OMPA_2"/>
    <property type="match status" value="1"/>
</dbReference>
<dbReference type="RefSeq" id="WP_130597809.1">
    <property type="nucleotide sequence ID" value="NZ_CP036200.1"/>
</dbReference>
<dbReference type="PANTHER" id="PTHR30329">
    <property type="entry name" value="STATOR ELEMENT OF FLAGELLAR MOTOR COMPLEX"/>
    <property type="match status" value="1"/>
</dbReference>
<dbReference type="InterPro" id="IPR036737">
    <property type="entry name" value="OmpA-like_sf"/>
</dbReference>
<evidence type="ECO:0000256" key="4">
    <source>
        <dbReference type="SAM" id="SignalP"/>
    </source>
</evidence>